<name>A0A9P6J718_MORAP</name>
<dbReference type="InterPro" id="IPR036047">
    <property type="entry name" value="F-box-like_dom_sf"/>
</dbReference>
<dbReference type="InterPro" id="IPR032675">
    <property type="entry name" value="LRR_dom_sf"/>
</dbReference>
<gene>
    <name evidence="3" type="ORF">BGZ70_007086</name>
</gene>
<reference evidence="3" key="1">
    <citation type="journal article" date="2020" name="Fungal Divers.">
        <title>Resolving the Mortierellaceae phylogeny through synthesis of multi-gene phylogenetics and phylogenomics.</title>
        <authorList>
            <person name="Vandepol N."/>
            <person name="Liber J."/>
            <person name="Desiro A."/>
            <person name="Na H."/>
            <person name="Kennedy M."/>
            <person name="Barry K."/>
            <person name="Grigoriev I.V."/>
            <person name="Miller A.N."/>
            <person name="O'Donnell K."/>
            <person name="Stajich J.E."/>
            <person name="Bonito G."/>
        </authorList>
    </citation>
    <scope>NUCLEOTIDE SEQUENCE</scope>
    <source>
        <strain evidence="3">CK1249</strain>
    </source>
</reference>
<dbReference type="Proteomes" id="UP000738359">
    <property type="component" value="Unassembled WGS sequence"/>
</dbReference>
<dbReference type="PANTHER" id="PTHR38926">
    <property type="entry name" value="F-BOX DOMAIN CONTAINING PROTEIN, EXPRESSED"/>
    <property type="match status" value="1"/>
</dbReference>
<dbReference type="EMBL" id="JAAAHY010000424">
    <property type="protein sequence ID" value="KAF9963945.1"/>
    <property type="molecule type" value="Genomic_DNA"/>
</dbReference>
<dbReference type="PANTHER" id="PTHR38926:SF5">
    <property type="entry name" value="F-BOX AND LEUCINE-RICH REPEAT PROTEIN 6"/>
    <property type="match status" value="1"/>
</dbReference>
<feature type="region of interest" description="Disordered" evidence="1">
    <location>
        <begin position="1"/>
        <end position="26"/>
    </location>
</feature>
<accession>A0A9P6J718</accession>
<sequence>MSPRRQVKSTDTTLEPNTRAHSRPHPTTAVFLHGLPNEIIFCVMDSLLPRDVVMLSQVSTRIRPLAIAYLASEWDIIIIDPPKEAIAETSRGDPTQHESHGYNCMAGFELFARMLLAEMCTGEKACPAWTDGKEVAQVAMDCCKRILRRLYVLDPINENWTDDSMSTSGTDYDTRMTSDCATVASEPRPTALNPYITSPWNLHVIARVMVDLVCRGHCLPETAVLILQLLTSLLDQDQFQYLLNAPDRNLTLQMPRIEDRVSVGQLCFQYLVPNIMALLKPPVPTACVQTAVPAEIRYTGLDSANTDDNLMHRRGAAPRMRPRVLPCRLSAHIPSAATDPPKNLTSNVLPSQQMIASMEKATAAGAMEKALSLPELLTCIGRYLDDESTIVACLCVCKQWKLQFEPLLWRHFHVASTDDYDTVQPSTELMERNAPFIRSLTVHEIVPESHATFYANCTQLEDLKIILDPVYADFPVRWTFMANVIRKLPRLQKISVDNPGCEPAHDFFKAIADCPNIIVLETQGYSFKPEDMEVYLRASATHMKRLSSTQEYFDEISKLPDGLIFQEMRYLDIREASGLSFDVQLDWIRRCPNLVSLRWEAMLNLSASQFCQIIPTACPQLTSLHLWTDISDGEIASILEALPRVEKLNMSRTEFGDKSMAALRRHFPWLKDLNLQYCYKFTSEYIHEALRSCPKLQSISGDILDYGDIALSPGPWICNGLQMFDVGLTLANPNREDKMKGVFGGAGTQEAWRASDRRATSVRLFRRLGQLTELQYLSIGVPDDDEVEDDDLPILDAELAQDFLAGLRHIKYFSCKGLFDRRHHRLVEEAVQWMVAHWPQLETIEARILLDVEDEYDGPGRNSAIQLLRKHGIQVDEYKGDADYELDHDEEYYGDDLDDEYYGDDFDDDGYDYEEDEDELEDLAMYLHQHTLD</sequence>
<dbReference type="Gene3D" id="3.80.10.10">
    <property type="entry name" value="Ribonuclease Inhibitor"/>
    <property type="match status" value="1"/>
</dbReference>
<protein>
    <recommendedName>
        <fullName evidence="2">F-box domain-containing protein</fullName>
    </recommendedName>
</protein>
<dbReference type="SUPFAM" id="SSF52047">
    <property type="entry name" value="RNI-like"/>
    <property type="match status" value="1"/>
</dbReference>
<evidence type="ECO:0000259" key="2">
    <source>
        <dbReference type="PROSITE" id="PS50181"/>
    </source>
</evidence>
<feature type="domain" description="F-box" evidence="2">
    <location>
        <begin position="29"/>
        <end position="77"/>
    </location>
</feature>
<dbReference type="InterPro" id="IPR001810">
    <property type="entry name" value="F-box_dom"/>
</dbReference>
<comment type="caution">
    <text evidence="3">The sequence shown here is derived from an EMBL/GenBank/DDBJ whole genome shotgun (WGS) entry which is preliminary data.</text>
</comment>
<organism evidence="3 4">
    <name type="scientific">Mortierella alpina</name>
    <name type="common">Oleaginous fungus</name>
    <name type="synonym">Mortierella renispora</name>
    <dbReference type="NCBI Taxonomy" id="64518"/>
    <lineage>
        <taxon>Eukaryota</taxon>
        <taxon>Fungi</taxon>
        <taxon>Fungi incertae sedis</taxon>
        <taxon>Mucoromycota</taxon>
        <taxon>Mortierellomycotina</taxon>
        <taxon>Mortierellomycetes</taxon>
        <taxon>Mortierellales</taxon>
        <taxon>Mortierellaceae</taxon>
        <taxon>Mortierella</taxon>
    </lineage>
</organism>
<dbReference type="AlphaFoldDB" id="A0A9P6J718"/>
<dbReference type="OrthoDB" id="2444110at2759"/>
<evidence type="ECO:0000313" key="3">
    <source>
        <dbReference type="EMBL" id="KAF9963945.1"/>
    </source>
</evidence>
<evidence type="ECO:0000313" key="4">
    <source>
        <dbReference type="Proteomes" id="UP000738359"/>
    </source>
</evidence>
<keyword evidence="4" id="KW-1185">Reference proteome</keyword>
<evidence type="ECO:0000256" key="1">
    <source>
        <dbReference type="SAM" id="MobiDB-lite"/>
    </source>
</evidence>
<dbReference type="SUPFAM" id="SSF81383">
    <property type="entry name" value="F-box domain"/>
    <property type="match status" value="1"/>
</dbReference>
<dbReference type="PROSITE" id="PS50181">
    <property type="entry name" value="FBOX"/>
    <property type="match status" value="1"/>
</dbReference>
<proteinExistence type="predicted"/>